<evidence type="ECO:0000313" key="1">
    <source>
        <dbReference type="EMBL" id="KKQ89409.1"/>
    </source>
</evidence>
<reference evidence="1 2" key="1">
    <citation type="journal article" date="2015" name="Nature">
        <title>rRNA introns, odd ribosomes, and small enigmatic genomes across a large radiation of phyla.</title>
        <authorList>
            <person name="Brown C.T."/>
            <person name="Hug L.A."/>
            <person name="Thomas B.C."/>
            <person name="Sharon I."/>
            <person name="Castelle C.J."/>
            <person name="Singh A."/>
            <person name="Wilkins M.J."/>
            <person name="Williams K.H."/>
            <person name="Banfield J.F."/>
        </authorList>
    </citation>
    <scope>NUCLEOTIDE SEQUENCE [LARGE SCALE GENOMIC DNA]</scope>
</reference>
<proteinExistence type="predicted"/>
<sequence length="39" mass="4237">QLDQLGQLLKLLLSGPKRCIKATEGESDEIIAVVCILVE</sequence>
<dbReference type="Proteomes" id="UP000033934">
    <property type="component" value="Unassembled WGS sequence"/>
</dbReference>
<feature type="non-terminal residue" evidence="1">
    <location>
        <position position="1"/>
    </location>
</feature>
<organism evidence="1 2">
    <name type="scientific">Berkelbacteria bacterium GW2011_GWA2_38_9</name>
    <dbReference type="NCBI Taxonomy" id="1618334"/>
    <lineage>
        <taxon>Bacteria</taxon>
        <taxon>Candidatus Berkelbacteria</taxon>
    </lineage>
</organism>
<gene>
    <name evidence="1" type="ORF">UT11_C0026G0001</name>
</gene>
<protein>
    <submittedName>
        <fullName evidence="1">Uncharacterized protein</fullName>
    </submittedName>
</protein>
<dbReference type="AlphaFoldDB" id="A0A0G0NU61"/>
<comment type="caution">
    <text evidence="1">The sequence shown here is derived from an EMBL/GenBank/DDBJ whole genome shotgun (WGS) entry which is preliminary data.</text>
</comment>
<evidence type="ECO:0000313" key="2">
    <source>
        <dbReference type="Proteomes" id="UP000033934"/>
    </source>
</evidence>
<name>A0A0G0NU61_9BACT</name>
<dbReference type="EMBL" id="LBVO01000026">
    <property type="protein sequence ID" value="KKQ89409.1"/>
    <property type="molecule type" value="Genomic_DNA"/>
</dbReference>
<accession>A0A0G0NU61</accession>